<accession>A0A1S8LD03</accession>
<name>A0A1S8LD03_9CLOT</name>
<sequence length="39" mass="4580">MEKSNTDLFQLMTKMYSELQEMNKRLNNVEAISSKNSLL</sequence>
<dbReference type="EMBL" id="CP096983">
    <property type="protein sequence ID" value="URZ11156.1"/>
    <property type="molecule type" value="Genomic_DNA"/>
</dbReference>
<dbReference type="AlphaFoldDB" id="A0A1S8LD03"/>
<dbReference type="STRING" id="84029.CROST_14330"/>
<proteinExistence type="predicted"/>
<gene>
    <name evidence="1" type="ORF">CROST_018730</name>
</gene>
<organism evidence="1 2">
    <name type="scientific">Clostridium felsineum</name>
    <dbReference type="NCBI Taxonomy" id="36839"/>
    <lineage>
        <taxon>Bacteria</taxon>
        <taxon>Bacillati</taxon>
        <taxon>Bacillota</taxon>
        <taxon>Clostridia</taxon>
        <taxon>Eubacteriales</taxon>
        <taxon>Clostridiaceae</taxon>
        <taxon>Clostridium</taxon>
    </lineage>
</organism>
<dbReference type="KEGG" id="crw:CROST_018730"/>
<evidence type="ECO:0000313" key="2">
    <source>
        <dbReference type="Proteomes" id="UP000190951"/>
    </source>
</evidence>
<dbReference type="Proteomes" id="UP000190951">
    <property type="component" value="Chromosome"/>
</dbReference>
<protein>
    <submittedName>
        <fullName evidence="1">Uncharacterized protein</fullName>
    </submittedName>
</protein>
<keyword evidence="2" id="KW-1185">Reference proteome</keyword>
<evidence type="ECO:0000313" key="1">
    <source>
        <dbReference type="EMBL" id="URZ11156.1"/>
    </source>
</evidence>
<reference evidence="1 2" key="1">
    <citation type="submission" date="2022-04" db="EMBL/GenBank/DDBJ databases">
        <title>Genome sequence of C. roseum typestrain.</title>
        <authorList>
            <person name="Poehlein A."/>
            <person name="Schoch T."/>
            <person name="Duerre P."/>
            <person name="Daniel R."/>
        </authorList>
    </citation>
    <scope>NUCLEOTIDE SEQUENCE [LARGE SCALE GENOMIC DNA]</scope>
    <source>
        <strain evidence="1 2">DSM 7320</strain>
    </source>
</reference>